<evidence type="ECO:0000256" key="1">
    <source>
        <dbReference type="ARBA" id="ARBA00023002"/>
    </source>
</evidence>
<dbReference type="AlphaFoldDB" id="A0A5C8ZX01"/>
<dbReference type="Pfam" id="PF00106">
    <property type="entry name" value="adh_short"/>
    <property type="match status" value="1"/>
</dbReference>
<accession>A0A5C8ZX01</accession>
<dbReference type="PANTHER" id="PTHR43157:SF31">
    <property type="entry name" value="PHOSPHATIDYLINOSITOL-GLYCAN BIOSYNTHESIS CLASS F PROTEIN"/>
    <property type="match status" value="1"/>
</dbReference>
<evidence type="ECO:0000256" key="2">
    <source>
        <dbReference type="RuleBase" id="RU000363"/>
    </source>
</evidence>
<dbReference type="InterPro" id="IPR002347">
    <property type="entry name" value="SDR_fam"/>
</dbReference>
<dbReference type="EMBL" id="VRZA01000004">
    <property type="protein sequence ID" value="TXS93045.1"/>
    <property type="molecule type" value="Genomic_DNA"/>
</dbReference>
<organism evidence="3 4">
    <name type="scientific">Parahaliea maris</name>
    <dbReference type="NCBI Taxonomy" id="2716870"/>
    <lineage>
        <taxon>Bacteria</taxon>
        <taxon>Pseudomonadati</taxon>
        <taxon>Pseudomonadota</taxon>
        <taxon>Gammaproteobacteria</taxon>
        <taxon>Cellvibrionales</taxon>
        <taxon>Halieaceae</taxon>
        <taxon>Parahaliea</taxon>
    </lineage>
</organism>
<proteinExistence type="inferred from homology"/>
<protein>
    <submittedName>
        <fullName evidence="3">SDR family NAD(P)-dependent oxidoreductase</fullName>
    </submittedName>
</protein>
<name>A0A5C8ZX01_9GAMM</name>
<comment type="similarity">
    <text evidence="2">Belongs to the short-chain dehydrogenases/reductases (SDR) family.</text>
</comment>
<dbReference type="PANTHER" id="PTHR43157">
    <property type="entry name" value="PHOSPHATIDYLINOSITOL-GLYCAN BIOSYNTHESIS CLASS F PROTEIN-RELATED"/>
    <property type="match status" value="1"/>
</dbReference>
<dbReference type="GO" id="GO:0016491">
    <property type="term" value="F:oxidoreductase activity"/>
    <property type="evidence" value="ECO:0007669"/>
    <property type="project" value="UniProtKB-KW"/>
</dbReference>
<dbReference type="PRINTS" id="PR00080">
    <property type="entry name" value="SDRFAMILY"/>
</dbReference>
<keyword evidence="1" id="KW-0560">Oxidoreductase</keyword>
<comment type="caution">
    <text evidence="3">The sequence shown here is derived from an EMBL/GenBank/DDBJ whole genome shotgun (WGS) entry which is preliminary data.</text>
</comment>
<evidence type="ECO:0000313" key="3">
    <source>
        <dbReference type="EMBL" id="TXS93045.1"/>
    </source>
</evidence>
<evidence type="ECO:0000313" key="4">
    <source>
        <dbReference type="Proteomes" id="UP000321039"/>
    </source>
</evidence>
<dbReference type="Gene3D" id="3.40.50.720">
    <property type="entry name" value="NAD(P)-binding Rossmann-like Domain"/>
    <property type="match status" value="1"/>
</dbReference>
<sequence length="314" mass="34216">MQVSRGNVDHKVVAMWTPVTLLVAALIVLPGKARAEQMSPAPGQRVILVTGSTGGLGRETALALARAGDHVILHGRNEERAREVLQQIKDSGRGSARFYRADLASLEETRNLATRILADYERLDVLVNNAGIALSDEAGRRVSGDGYELHFQVNYLAGYMLTNLLLPLLEASAPSRVVNVASGQRPLDFDDLMFEKNYKSLDAYLRSKNAQIMMTYAMKDALAARNIVTNALFPSGLMDTDMVIDLGIEPQSSVETGRDALLQLINDDVGTGQFFNVFEADEAIPQASDPEAQKRLLEVSETFTSVPYFGSAGQ</sequence>
<dbReference type="Proteomes" id="UP000321039">
    <property type="component" value="Unassembled WGS sequence"/>
</dbReference>
<dbReference type="InterPro" id="IPR036291">
    <property type="entry name" value="NAD(P)-bd_dom_sf"/>
</dbReference>
<keyword evidence="4" id="KW-1185">Reference proteome</keyword>
<gene>
    <name evidence="3" type="ORF">FV139_13940</name>
</gene>
<dbReference type="PRINTS" id="PR00081">
    <property type="entry name" value="GDHRDH"/>
</dbReference>
<dbReference type="SUPFAM" id="SSF51735">
    <property type="entry name" value="NAD(P)-binding Rossmann-fold domains"/>
    <property type="match status" value="1"/>
</dbReference>
<reference evidence="3 4" key="1">
    <citation type="submission" date="2019-08" db="EMBL/GenBank/DDBJ databases">
        <title>Parahaliea maris sp. nov., isolated from the surface seawater.</title>
        <authorList>
            <person name="Liu Y."/>
        </authorList>
    </citation>
    <scope>NUCLEOTIDE SEQUENCE [LARGE SCALE GENOMIC DNA]</scope>
    <source>
        <strain evidence="3 4">HSLHS9</strain>
    </source>
</reference>